<evidence type="ECO:0000256" key="1">
    <source>
        <dbReference type="SAM" id="MobiDB-lite"/>
    </source>
</evidence>
<sequence length="185" mass="21117">MLQVQFYFNLQKQDTRWPIARYTWLLADTRLAMQRLVATSLELSTVIVPRVAVEHGRIVGCSPDEPLHPHICEPRLSVSKIGVESSNEDEKRQLEAEDNDQPSTSAPKILINIHDHRKCMRSRKGFAIIRRFECAACAEAKKKNGEKYMDKVVPEIFVANAAKIIRTNPDKSVNGGHFCDRDLYK</sequence>
<organism evidence="2 3">
    <name type="scientific">Acrobeloides nanus</name>
    <dbReference type="NCBI Taxonomy" id="290746"/>
    <lineage>
        <taxon>Eukaryota</taxon>
        <taxon>Metazoa</taxon>
        <taxon>Ecdysozoa</taxon>
        <taxon>Nematoda</taxon>
        <taxon>Chromadorea</taxon>
        <taxon>Rhabditida</taxon>
        <taxon>Tylenchina</taxon>
        <taxon>Cephalobomorpha</taxon>
        <taxon>Cephaloboidea</taxon>
        <taxon>Cephalobidae</taxon>
        <taxon>Acrobeloides</taxon>
    </lineage>
</organism>
<dbReference type="WBParaSite" id="ACRNAN_scaffold20516.g23606.t1">
    <property type="protein sequence ID" value="ACRNAN_scaffold20516.g23606.t1"/>
    <property type="gene ID" value="ACRNAN_scaffold20516.g23606"/>
</dbReference>
<proteinExistence type="predicted"/>
<protein>
    <submittedName>
        <fullName evidence="3">Uncharacterized protein</fullName>
    </submittedName>
</protein>
<name>A0A914D7C2_9BILA</name>
<evidence type="ECO:0000313" key="3">
    <source>
        <dbReference type="WBParaSite" id="ACRNAN_scaffold20516.g23606.t1"/>
    </source>
</evidence>
<dbReference type="Proteomes" id="UP000887540">
    <property type="component" value="Unplaced"/>
</dbReference>
<feature type="region of interest" description="Disordered" evidence="1">
    <location>
        <begin position="82"/>
        <end position="106"/>
    </location>
</feature>
<evidence type="ECO:0000313" key="2">
    <source>
        <dbReference type="Proteomes" id="UP000887540"/>
    </source>
</evidence>
<reference evidence="3" key="1">
    <citation type="submission" date="2022-11" db="UniProtKB">
        <authorList>
            <consortium name="WormBaseParasite"/>
        </authorList>
    </citation>
    <scope>IDENTIFICATION</scope>
</reference>
<dbReference type="AlphaFoldDB" id="A0A914D7C2"/>
<keyword evidence="2" id="KW-1185">Reference proteome</keyword>
<accession>A0A914D7C2</accession>